<dbReference type="CDD" id="cd13778">
    <property type="entry name" value="Aar2_C"/>
    <property type="match status" value="1"/>
</dbReference>
<dbReference type="PANTHER" id="PTHR12689:SF4">
    <property type="entry name" value="PROTEIN AAR2 HOMOLOG"/>
    <property type="match status" value="1"/>
</dbReference>
<evidence type="ECO:0000259" key="4">
    <source>
        <dbReference type="Pfam" id="PF05282"/>
    </source>
</evidence>
<comment type="similarity">
    <text evidence="1">Belongs to the AAR2 family.</text>
</comment>
<evidence type="ECO:0000313" key="6">
    <source>
        <dbReference type="Proteomes" id="UP000887577"/>
    </source>
</evidence>
<sequence length="384" mass="44380">MDIEKIKKALADDEMPQELAQKLFADNGFLIIQNCPPGLEFGVDFKSWTIAEKFLGLKLIPPGIHYFFLSTTHAPRIGFFKCFKGNEIHLLKWDKKAESFEDKIASKEDIERLKANLQNIDRNLAAYPFSTSQNWIQLSNFIGEKTIERLKPKNCHGLITGQPETVTKEEELAEEIKDKSKVFNVDRENPERTRFRDSAGLPIMKVKPGFEIPFTKIPDVPFTEESKYRPGIDNSDRLDLLAKSLGNNYNEVLAEFQYAFVVFLIGQVYDGYDQWKRLIHLFSSCRAALVTHEKFFLEYLMTLFFQIKQCPDDFFVDVLSKDNFLSTTLAWFFANVEDAPEILSPQLRQKTAKVKVFLKRNLIDLSIFHLINLFNNAGVIFHLI</sequence>
<dbReference type="GO" id="GO:0000244">
    <property type="term" value="P:spliceosomal tri-snRNP complex assembly"/>
    <property type="evidence" value="ECO:0007669"/>
    <property type="project" value="TreeGrafter"/>
</dbReference>
<evidence type="ECO:0000256" key="1">
    <source>
        <dbReference type="ARBA" id="ARBA00006281"/>
    </source>
</evidence>
<dbReference type="WBParaSite" id="PSU_v2.g16360.t1">
    <property type="protein sequence ID" value="PSU_v2.g16360.t1"/>
    <property type="gene ID" value="PSU_v2.g16360"/>
</dbReference>
<dbReference type="PANTHER" id="PTHR12689">
    <property type="entry name" value="A1 CISTRON SPLICING FACTOR AAR2-RELATED"/>
    <property type="match status" value="1"/>
</dbReference>
<dbReference type="Pfam" id="PF20981">
    <property type="entry name" value="AAR2_1st"/>
    <property type="match status" value="1"/>
</dbReference>
<organism evidence="6 7">
    <name type="scientific">Panagrolaimus superbus</name>
    <dbReference type="NCBI Taxonomy" id="310955"/>
    <lineage>
        <taxon>Eukaryota</taxon>
        <taxon>Metazoa</taxon>
        <taxon>Ecdysozoa</taxon>
        <taxon>Nematoda</taxon>
        <taxon>Chromadorea</taxon>
        <taxon>Rhabditida</taxon>
        <taxon>Tylenchina</taxon>
        <taxon>Panagrolaimomorpha</taxon>
        <taxon>Panagrolaimoidea</taxon>
        <taxon>Panagrolaimidae</taxon>
        <taxon>Panagrolaimus</taxon>
    </lineage>
</organism>
<dbReference type="Pfam" id="PF05282">
    <property type="entry name" value="AAR2"/>
    <property type="match status" value="1"/>
</dbReference>
<accession>A0A914YC81</accession>
<feature type="domain" description="AAR2 N-terminal" evidence="5">
    <location>
        <begin position="28"/>
        <end position="152"/>
    </location>
</feature>
<dbReference type="InterPro" id="IPR038516">
    <property type="entry name" value="AAR2_N_sf"/>
</dbReference>
<proteinExistence type="inferred from homology"/>
<dbReference type="AlphaFoldDB" id="A0A914YC81"/>
<evidence type="ECO:0000259" key="5">
    <source>
        <dbReference type="Pfam" id="PF20981"/>
    </source>
</evidence>
<keyword evidence="6" id="KW-1185">Reference proteome</keyword>
<dbReference type="CDD" id="cd13777">
    <property type="entry name" value="Aar2_N"/>
    <property type="match status" value="1"/>
</dbReference>
<evidence type="ECO:0000313" key="7">
    <source>
        <dbReference type="WBParaSite" id="PSU_v2.g16360.t1"/>
    </source>
</evidence>
<dbReference type="FunFam" id="2.60.34.20:FF:000001">
    <property type="entry name" value="protein AAR2 homolog"/>
    <property type="match status" value="1"/>
</dbReference>
<protein>
    <recommendedName>
        <fullName evidence="2">Protein AAR2 homolog</fullName>
    </recommendedName>
    <alternativeName>
        <fullName evidence="3">AAR2 splicing factor homolog</fullName>
    </alternativeName>
</protein>
<name>A0A914YC81_9BILA</name>
<dbReference type="InterPro" id="IPR033648">
    <property type="entry name" value="AAR2_C"/>
</dbReference>
<dbReference type="Gene3D" id="1.25.40.550">
    <property type="entry name" value="Aar2, C-terminal domain-like"/>
    <property type="match status" value="1"/>
</dbReference>
<dbReference type="Gene3D" id="2.60.34.20">
    <property type="match status" value="1"/>
</dbReference>
<feature type="domain" description="AAR2 C-terminal" evidence="4">
    <location>
        <begin position="231"/>
        <end position="361"/>
    </location>
</feature>
<evidence type="ECO:0000256" key="2">
    <source>
        <dbReference type="ARBA" id="ARBA00016372"/>
    </source>
</evidence>
<evidence type="ECO:0000256" key="3">
    <source>
        <dbReference type="ARBA" id="ARBA00030625"/>
    </source>
</evidence>
<dbReference type="InterPro" id="IPR038514">
    <property type="entry name" value="AAR2_C_sf"/>
</dbReference>
<dbReference type="InterPro" id="IPR033647">
    <property type="entry name" value="Aar2_N"/>
</dbReference>
<dbReference type="InterPro" id="IPR007946">
    <property type="entry name" value="AAR2"/>
</dbReference>
<dbReference type="Proteomes" id="UP000887577">
    <property type="component" value="Unplaced"/>
</dbReference>
<reference evidence="7" key="1">
    <citation type="submission" date="2022-11" db="UniProtKB">
        <authorList>
            <consortium name="WormBaseParasite"/>
        </authorList>
    </citation>
    <scope>IDENTIFICATION</scope>
</reference>